<dbReference type="InterPro" id="IPR050469">
    <property type="entry name" value="Diguanylate_Cyclase"/>
</dbReference>
<dbReference type="Proteomes" id="UP000570361">
    <property type="component" value="Unassembled WGS sequence"/>
</dbReference>
<evidence type="ECO:0000256" key="3">
    <source>
        <dbReference type="ARBA" id="ARBA00023136"/>
    </source>
</evidence>
<name>A0A7W5B002_9BACL</name>
<dbReference type="InterPro" id="IPR003660">
    <property type="entry name" value="HAMP_dom"/>
</dbReference>
<evidence type="ECO:0000256" key="4">
    <source>
        <dbReference type="SAM" id="Phobius"/>
    </source>
</evidence>
<dbReference type="CDD" id="cd06225">
    <property type="entry name" value="HAMP"/>
    <property type="match status" value="1"/>
</dbReference>
<reference evidence="7 8" key="1">
    <citation type="submission" date="2020-08" db="EMBL/GenBank/DDBJ databases">
        <title>Genomic Encyclopedia of Type Strains, Phase III (KMG-III): the genomes of soil and plant-associated and newly described type strains.</title>
        <authorList>
            <person name="Whitman W."/>
        </authorList>
    </citation>
    <scope>NUCLEOTIDE SEQUENCE [LARGE SCALE GENOMIC DNA]</scope>
    <source>
        <strain evidence="7 8">CECT 5862</strain>
    </source>
</reference>
<dbReference type="SMART" id="SM00267">
    <property type="entry name" value="GGDEF"/>
    <property type="match status" value="1"/>
</dbReference>
<keyword evidence="4" id="KW-1133">Transmembrane helix</keyword>
<feature type="domain" description="HAMP" evidence="5">
    <location>
        <begin position="215"/>
        <end position="269"/>
    </location>
</feature>
<dbReference type="SMART" id="SM00304">
    <property type="entry name" value="HAMP"/>
    <property type="match status" value="1"/>
</dbReference>
<evidence type="ECO:0000256" key="2">
    <source>
        <dbReference type="ARBA" id="ARBA00022475"/>
    </source>
</evidence>
<dbReference type="InterPro" id="IPR043128">
    <property type="entry name" value="Rev_trsase/Diguanyl_cyclase"/>
</dbReference>
<dbReference type="SUPFAM" id="SSF158472">
    <property type="entry name" value="HAMP domain-like"/>
    <property type="match status" value="1"/>
</dbReference>
<dbReference type="EMBL" id="JACHXK010000008">
    <property type="protein sequence ID" value="MBB3111579.1"/>
    <property type="molecule type" value="Genomic_DNA"/>
</dbReference>
<dbReference type="PANTHER" id="PTHR45138:SF9">
    <property type="entry name" value="DIGUANYLATE CYCLASE DGCM-RELATED"/>
    <property type="match status" value="1"/>
</dbReference>
<dbReference type="PROSITE" id="PS50887">
    <property type="entry name" value="GGDEF"/>
    <property type="match status" value="1"/>
</dbReference>
<dbReference type="PANTHER" id="PTHR45138">
    <property type="entry name" value="REGULATORY COMPONENTS OF SENSORY TRANSDUCTION SYSTEM"/>
    <property type="match status" value="1"/>
</dbReference>
<dbReference type="AlphaFoldDB" id="A0A7W5B002"/>
<keyword evidence="2" id="KW-1003">Cell membrane</keyword>
<keyword evidence="8" id="KW-1185">Reference proteome</keyword>
<dbReference type="Pfam" id="PF00990">
    <property type="entry name" value="GGDEF"/>
    <property type="match status" value="1"/>
</dbReference>
<feature type="transmembrane region" description="Helical" evidence="4">
    <location>
        <begin position="20"/>
        <end position="45"/>
    </location>
</feature>
<gene>
    <name evidence="7" type="ORF">FHS18_003647</name>
</gene>
<dbReference type="InterPro" id="IPR000160">
    <property type="entry name" value="GGDEF_dom"/>
</dbReference>
<feature type="domain" description="GGDEF" evidence="6">
    <location>
        <begin position="468"/>
        <end position="595"/>
    </location>
</feature>
<evidence type="ECO:0000259" key="6">
    <source>
        <dbReference type="PROSITE" id="PS50887"/>
    </source>
</evidence>
<dbReference type="Gene3D" id="3.30.70.270">
    <property type="match status" value="1"/>
</dbReference>
<dbReference type="SUPFAM" id="SSF55073">
    <property type="entry name" value="Nucleotide cyclase"/>
    <property type="match status" value="1"/>
</dbReference>
<dbReference type="NCBIfam" id="TIGR00254">
    <property type="entry name" value="GGDEF"/>
    <property type="match status" value="1"/>
</dbReference>
<dbReference type="SMART" id="SM00065">
    <property type="entry name" value="GAF"/>
    <property type="match status" value="1"/>
</dbReference>
<evidence type="ECO:0000313" key="7">
    <source>
        <dbReference type="EMBL" id="MBB3111579.1"/>
    </source>
</evidence>
<dbReference type="SUPFAM" id="SSF55781">
    <property type="entry name" value="GAF domain-like"/>
    <property type="match status" value="1"/>
</dbReference>
<comment type="caution">
    <text evidence="7">The sequence shown here is derived from an EMBL/GenBank/DDBJ whole genome shotgun (WGS) entry which is preliminary data.</text>
</comment>
<dbReference type="RefSeq" id="WP_183601458.1">
    <property type="nucleotide sequence ID" value="NZ_JACHXK010000008.1"/>
</dbReference>
<comment type="subcellular location">
    <subcellularLocation>
        <location evidence="1">Cell membrane</location>
    </subcellularLocation>
</comment>
<dbReference type="GO" id="GO:0007165">
    <property type="term" value="P:signal transduction"/>
    <property type="evidence" value="ECO:0007669"/>
    <property type="project" value="InterPro"/>
</dbReference>
<dbReference type="Gene3D" id="3.30.450.40">
    <property type="match status" value="1"/>
</dbReference>
<protein>
    <submittedName>
        <fullName evidence="7">Diguanylate cyclase (GGDEF)-like protein</fullName>
    </submittedName>
</protein>
<evidence type="ECO:0000313" key="8">
    <source>
        <dbReference type="Proteomes" id="UP000570361"/>
    </source>
</evidence>
<keyword evidence="3 4" id="KW-0472">Membrane</keyword>
<dbReference type="InterPro" id="IPR007891">
    <property type="entry name" value="CHASE3"/>
</dbReference>
<feature type="transmembrane region" description="Helical" evidence="4">
    <location>
        <begin position="190"/>
        <end position="212"/>
    </location>
</feature>
<dbReference type="CDD" id="cd01949">
    <property type="entry name" value="GGDEF"/>
    <property type="match status" value="1"/>
</dbReference>
<dbReference type="InterPro" id="IPR029787">
    <property type="entry name" value="Nucleotide_cyclase"/>
</dbReference>
<accession>A0A7W5B002</accession>
<sequence>MFYRIVQSRLPASQLGSRFINHTITAGTIMFLLFTLIVIGMLTWLNYQYRSLQAIELMEDNLSGLQLALTEQETAERGFLLTGDEAFLDHYRDGAEQYAKYDNNLVRDAQSLDQYTMLLDKLIQTGFDWHNLHAEALIASELRGEAITDQALIGAEISMNQFRDYATEMTSELKALEESERESLVTNAQLMLVVVLVLIGVTSLLKICWTIRNVRVMTRPISMIEEQLSRYTKGDFSAPLPQADQVHQELSNLVQNFDRMRSDLQHELATNEGLLSLIGKLQSSLTPSDVFDQAVSGIAKLIDCQSASVVTRDRDGTMRVHKRYVKGVLTEHELELKREDAACCAVFFTRQPLFWNSWISDPPTGKVDIALQQEFDIRSSIHVPIFGDNNEIVIVLNFSSPQENFFDTDKIRLVMKIVPLFTVAIHNAMQFEKTSNLARIDGLTGVSNRGHFNIELERCMEAYENSNKGFTLILLDIDKFKAFNDNYGHVEGDRLLCHIANILKENVRATDIVARYGGEEFVILLPDAGLENGVRRAERIRRKIMEEKLANYEITSSLGVASVRAGDDSISVIERADQALYLAKQSGRNKVKASD</sequence>
<dbReference type="InterPro" id="IPR029016">
    <property type="entry name" value="GAF-like_dom_sf"/>
</dbReference>
<evidence type="ECO:0000259" key="5">
    <source>
        <dbReference type="PROSITE" id="PS50885"/>
    </source>
</evidence>
<evidence type="ECO:0000256" key="1">
    <source>
        <dbReference type="ARBA" id="ARBA00004236"/>
    </source>
</evidence>
<dbReference type="Pfam" id="PF13185">
    <property type="entry name" value="GAF_2"/>
    <property type="match status" value="1"/>
</dbReference>
<dbReference type="InterPro" id="IPR003018">
    <property type="entry name" value="GAF"/>
</dbReference>
<dbReference type="FunFam" id="3.30.70.270:FF:000001">
    <property type="entry name" value="Diguanylate cyclase domain protein"/>
    <property type="match status" value="1"/>
</dbReference>
<dbReference type="Pfam" id="PF05227">
    <property type="entry name" value="CHASE3"/>
    <property type="match status" value="1"/>
</dbReference>
<keyword evidence="4" id="KW-0812">Transmembrane</keyword>
<dbReference type="Gene3D" id="6.10.340.10">
    <property type="match status" value="1"/>
</dbReference>
<dbReference type="GO" id="GO:0052621">
    <property type="term" value="F:diguanylate cyclase activity"/>
    <property type="evidence" value="ECO:0007669"/>
    <property type="project" value="TreeGrafter"/>
</dbReference>
<dbReference type="GO" id="GO:0005886">
    <property type="term" value="C:plasma membrane"/>
    <property type="evidence" value="ECO:0007669"/>
    <property type="project" value="UniProtKB-SubCell"/>
</dbReference>
<proteinExistence type="predicted"/>
<dbReference type="PROSITE" id="PS50885">
    <property type="entry name" value="HAMP"/>
    <property type="match status" value="1"/>
</dbReference>
<organism evidence="7 8">
    <name type="scientific">Paenibacillus phyllosphaerae</name>
    <dbReference type="NCBI Taxonomy" id="274593"/>
    <lineage>
        <taxon>Bacteria</taxon>
        <taxon>Bacillati</taxon>
        <taxon>Bacillota</taxon>
        <taxon>Bacilli</taxon>
        <taxon>Bacillales</taxon>
        <taxon>Paenibacillaceae</taxon>
        <taxon>Paenibacillus</taxon>
    </lineage>
</organism>